<evidence type="ECO:0000313" key="1">
    <source>
        <dbReference type="EMBL" id="SCY02673.1"/>
    </source>
</evidence>
<dbReference type="SUPFAM" id="SSF52540">
    <property type="entry name" value="P-loop containing nucleoside triphosphate hydrolases"/>
    <property type="match status" value="1"/>
</dbReference>
<organism evidence="1 2">
    <name type="scientific">Desulfoluna spongiiphila</name>
    <dbReference type="NCBI Taxonomy" id="419481"/>
    <lineage>
        <taxon>Bacteria</taxon>
        <taxon>Pseudomonadati</taxon>
        <taxon>Thermodesulfobacteriota</taxon>
        <taxon>Desulfobacteria</taxon>
        <taxon>Desulfobacterales</taxon>
        <taxon>Desulfolunaceae</taxon>
        <taxon>Desulfoluna</taxon>
    </lineage>
</organism>
<dbReference type="InterPro" id="IPR027417">
    <property type="entry name" value="P-loop_NTPase"/>
</dbReference>
<evidence type="ECO:0000313" key="2">
    <source>
        <dbReference type="Proteomes" id="UP000198870"/>
    </source>
</evidence>
<dbReference type="InterPro" id="IPR001270">
    <property type="entry name" value="ClpA/B"/>
</dbReference>
<proteinExistence type="predicted"/>
<evidence type="ECO:0008006" key="3">
    <source>
        <dbReference type="Google" id="ProtNLM"/>
    </source>
</evidence>
<protein>
    <recommendedName>
        <fullName evidence="3">AAA domain (Dynein-related subfamily)</fullName>
    </recommendedName>
</protein>
<dbReference type="STRING" id="419481.SAMN05216233_10359"/>
<dbReference type="GO" id="GO:0005524">
    <property type="term" value="F:ATP binding"/>
    <property type="evidence" value="ECO:0007669"/>
    <property type="project" value="InterPro"/>
</dbReference>
<reference evidence="1 2" key="1">
    <citation type="submission" date="2016-10" db="EMBL/GenBank/DDBJ databases">
        <authorList>
            <person name="de Groot N.N."/>
        </authorList>
    </citation>
    <scope>NUCLEOTIDE SEQUENCE [LARGE SCALE GENOMIC DNA]</scope>
    <source>
        <strain evidence="1 2">AA1</strain>
    </source>
</reference>
<dbReference type="RefSeq" id="WP_092209137.1">
    <property type="nucleotide sequence ID" value="NZ_FMUX01000003.1"/>
</dbReference>
<dbReference type="OrthoDB" id="9808317at2"/>
<dbReference type="Proteomes" id="UP000198870">
    <property type="component" value="Unassembled WGS sequence"/>
</dbReference>
<sequence>MQKRPVEVDAGEMAEILDRYLDADGQVNYAVKIVGHPGIGKSSIVKQAAERKNRYFIDTRLAFKENIDLGGYPVPDHENRRMVYYRPRFIPPEEVPEGFDGIVWFLDEANRAHPTVIQTLFQVITEGRCGEHLLPEKTVIVIAGNLGEEDHTHITDFDDSALDGRLGIFHLKPAAEHWLDWARKSGIHPTVVRYISRFPERLWDAAAIHPNPRGWHQASQALRLSYGLGDEATLYTALSGHRRGSVEKVLASLVGELAASDFVTQILTPRQLTTHEILSGDEGAFVRFRAGEVPVEDLLWAVSGAVTRIREKKMAGDEGLLVPLGFLVKYVAASRSDARVSFFLMLLRECGVFSQIPDAVRSVCEGGEREEVLSLLTDVVFDGEKIPA</sequence>
<keyword evidence="2" id="KW-1185">Reference proteome</keyword>
<dbReference type="EMBL" id="FMUX01000003">
    <property type="protein sequence ID" value="SCY02673.1"/>
    <property type="molecule type" value="Genomic_DNA"/>
</dbReference>
<name>A0A1G5CJR7_9BACT</name>
<accession>A0A1G5CJR7</accession>
<gene>
    <name evidence="1" type="ORF">SAMN05216233_10359</name>
</gene>
<dbReference type="Gene3D" id="3.40.50.300">
    <property type="entry name" value="P-loop containing nucleotide triphosphate hydrolases"/>
    <property type="match status" value="1"/>
</dbReference>
<dbReference type="PRINTS" id="PR00300">
    <property type="entry name" value="CLPPROTEASEA"/>
</dbReference>
<dbReference type="AlphaFoldDB" id="A0A1G5CJR7"/>